<evidence type="ECO:0000313" key="2">
    <source>
        <dbReference type="EMBL" id="TSJ60796.1"/>
    </source>
</evidence>
<comment type="caution">
    <text evidence="2">The sequence shown here is derived from an EMBL/GenBank/DDBJ whole genome shotgun (WGS) entry which is preliminary data.</text>
</comment>
<dbReference type="Proteomes" id="UP000316425">
    <property type="component" value="Unassembled WGS sequence"/>
</dbReference>
<feature type="transmembrane region" description="Helical" evidence="1">
    <location>
        <begin position="5"/>
        <end position="25"/>
    </location>
</feature>
<keyword evidence="1" id="KW-0472">Membrane</keyword>
<gene>
    <name evidence="2" type="ORF">FPQ13_11590</name>
</gene>
<accession>A0A556P8S2</accession>
<dbReference type="EMBL" id="VMHE01000029">
    <property type="protein sequence ID" value="TSJ60796.1"/>
    <property type="molecule type" value="Genomic_DNA"/>
</dbReference>
<reference evidence="2 3" key="1">
    <citation type="submission" date="2019-07" db="EMBL/GenBank/DDBJ databases">
        <title>Allobacillus sp. nov. SKP isolated from shrimp paste of Euphausiacea.</title>
        <authorList>
            <person name="Kanchanasin P."/>
            <person name="Tanasupawat S."/>
            <person name="Shi W."/>
            <person name="Wu L."/>
            <person name="Ma J."/>
        </authorList>
    </citation>
    <scope>NUCLEOTIDE SEQUENCE [LARGE SCALE GENOMIC DNA]</scope>
    <source>
        <strain evidence="2 3">SKP4-8</strain>
    </source>
</reference>
<sequence length="136" mass="15874">MKKTVYFLIAYGVMVSILYISLISLNLNPFYFEMNEIEEGYTIENHFHSRDYLTENIDDELMFAITRSPVTASNQLFLFIVFILPILFISIFNLKKKKYSYKPKETLIIFGLTLIIIASLYIYITNSASDLISLKQ</sequence>
<keyword evidence="1" id="KW-1133">Transmembrane helix</keyword>
<evidence type="ECO:0000313" key="3">
    <source>
        <dbReference type="Proteomes" id="UP000316425"/>
    </source>
</evidence>
<evidence type="ECO:0000256" key="1">
    <source>
        <dbReference type="SAM" id="Phobius"/>
    </source>
</evidence>
<feature type="transmembrane region" description="Helical" evidence="1">
    <location>
        <begin position="76"/>
        <end position="94"/>
    </location>
</feature>
<organism evidence="2 3">
    <name type="scientific">Allobacillus salarius</name>
    <dbReference type="NCBI Taxonomy" id="1955272"/>
    <lineage>
        <taxon>Bacteria</taxon>
        <taxon>Bacillati</taxon>
        <taxon>Bacillota</taxon>
        <taxon>Bacilli</taxon>
        <taxon>Bacillales</taxon>
        <taxon>Bacillaceae</taxon>
        <taxon>Allobacillus</taxon>
    </lineage>
</organism>
<protein>
    <recommendedName>
        <fullName evidence="4">DUF4306 domain-containing protein</fullName>
    </recommendedName>
</protein>
<keyword evidence="3" id="KW-1185">Reference proteome</keyword>
<feature type="transmembrane region" description="Helical" evidence="1">
    <location>
        <begin position="106"/>
        <end position="124"/>
    </location>
</feature>
<name>A0A556P8S2_9BACI</name>
<dbReference type="AlphaFoldDB" id="A0A556P8S2"/>
<proteinExistence type="predicted"/>
<keyword evidence="1" id="KW-0812">Transmembrane</keyword>
<dbReference type="RefSeq" id="WP_144089493.1">
    <property type="nucleotide sequence ID" value="NZ_VMHE01000029.1"/>
</dbReference>
<evidence type="ECO:0008006" key="4">
    <source>
        <dbReference type="Google" id="ProtNLM"/>
    </source>
</evidence>